<evidence type="ECO:0000256" key="1">
    <source>
        <dbReference type="SAM" id="SignalP"/>
    </source>
</evidence>
<evidence type="ECO:0000259" key="2">
    <source>
        <dbReference type="Pfam" id="PF18990"/>
    </source>
</evidence>
<dbReference type="EMBL" id="QOWE01000023">
    <property type="protein sequence ID" value="RCR66880.1"/>
    <property type="molecule type" value="Genomic_DNA"/>
</dbReference>
<evidence type="ECO:0000313" key="3">
    <source>
        <dbReference type="EMBL" id="RCR66880.1"/>
    </source>
</evidence>
<feature type="chain" id="PRO_5016852847" description="DUF5723 domain-containing protein" evidence="1">
    <location>
        <begin position="24"/>
        <end position="467"/>
    </location>
</feature>
<comment type="caution">
    <text evidence="3">The sequence shown here is derived from an EMBL/GenBank/DDBJ whole genome shotgun (WGS) entry which is preliminary data.</text>
</comment>
<sequence length="467" mass="51615">MKNSVLRLLLTVLVGSTSLMVRAQYQPGLVSSNYGGIHRMLQNPSSIAGSRYKFQIIAFTGTSSVNSLYTKYVAKGLFQTIQLPYSQGLSLPLRTIGSITDAPRTTSYSEILGPSILLNVDGNQTIALHTRMKSYLYGSALPENLTEAYRNRLFYRNLQPSAGNMDFNLAHNSYGEIGLTYGLQVFDGHWHRLNVGATVRRIVGAQLSYLNARGNYAILQNNGDVEKTLDITNLQYELGQTTPRKDFGLSSVFSRAYGSGWGYDLGATYEIGRRTTGRGYDSYASTKDPRPAYWLRLSAALMNGGSIKYPAGQSVTGSGRLTFQQEELEKFGNAPTDYLTTKSDNIPQPYDPGKVALPRMVHFEADMRLMPSFYVNGLLMNNLSAASSTQMPNMLIITPRFEDEDVEFGLPISIIGADSRVAVGMSTRLGPITLGFSDMGRLFSKKGDNRSSIAWIGFSVWKWREKG</sequence>
<dbReference type="Pfam" id="PF18990">
    <property type="entry name" value="DUF5723"/>
    <property type="match status" value="1"/>
</dbReference>
<gene>
    <name evidence="3" type="ORF">DUE52_24060</name>
</gene>
<dbReference type="AlphaFoldDB" id="A0A368JGT5"/>
<proteinExistence type="predicted"/>
<dbReference type="OrthoDB" id="9805336at2"/>
<evidence type="ECO:0000313" key="4">
    <source>
        <dbReference type="Proteomes" id="UP000253383"/>
    </source>
</evidence>
<reference evidence="3 4" key="1">
    <citation type="submission" date="2018-07" db="EMBL/GenBank/DDBJ databases">
        <title>Genome analysis of Larkinella rosea.</title>
        <authorList>
            <person name="Zhou Z."/>
            <person name="Wang G."/>
        </authorList>
    </citation>
    <scope>NUCLEOTIDE SEQUENCE [LARGE SCALE GENOMIC DNA]</scope>
    <source>
        <strain evidence="4">zzj9</strain>
    </source>
</reference>
<dbReference type="InterPro" id="IPR043781">
    <property type="entry name" value="DUF5723"/>
</dbReference>
<dbReference type="RefSeq" id="WP_133299935.1">
    <property type="nucleotide sequence ID" value="NZ_QOWE01000023.1"/>
</dbReference>
<feature type="domain" description="DUF5723" evidence="2">
    <location>
        <begin position="107"/>
        <end position="433"/>
    </location>
</feature>
<dbReference type="Proteomes" id="UP000253383">
    <property type="component" value="Unassembled WGS sequence"/>
</dbReference>
<name>A0A368JGT5_9BACT</name>
<protein>
    <recommendedName>
        <fullName evidence="2">DUF5723 domain-containing protein</fullName>
    </recommendedName>
</protein>
<keyword evidence="1" id="KW-0732">Signal</keyword>
<feature type="signal peptide" evidence="1">
    <location>
        <begin position="1"/>
        <end position="23"/>
    </location>
</feature>
<keyword evidence="4" id="KW-1185">Reference proteome</keyword>
<organism evidence="3 4">
    <name type="scientific">Larkinella punicea</name>
    <dbReference type="NCBI Taxonomy" id="2315727"/>
    <lineage>
        <taxon>Bacteria</taxon>
        <taxon>Pseudomonadati</taxon>
        <taxon>Bacteroidota</taxon>
        <taxon>Cytophagia</taxon>
        <taxon>Cytophagales</taxon>
        <taxon>Spirosomataceae</taxon>
        <taxon>Larkinella</taxon>
    </lineage>
</organism>
<accession>A0A368JGT5</accession>